<evidence type="ECO:0000313" key="2">
    <source>
        <dbReference type="Proteomes" id="UP001319060"/>
    </source>
</evidence>
<name>A0ABS2ZG76_9BACL</name>
<reference evidence="1 2" key="1">
    <citation type="submission" date="2021-01" db="EMBL/GenBank/DDBJ databases">
        <title>Genome Sequencing of Type Strains.</title>
        <authorList>
            <person name="Lemaire J.F."/>
            <person name="Inderbitzin P."/>
            <person name="Collins S.B."/>
            <person name="Wespe N."/>
            <person name="Knight-Connoni V."/>
        </authorList>
    </citation>
    <scope>NUCLEOTIDE SEQUENCE [LARGE SCALE GENOMIC DNA]</scope>
    <source>
        <strain evidence="1 2">DSM 14730</strain>
    </source>
</reference>
<evidence type="ECO:0008006" key="3">
    <source>
        <dbReference type="Google" id="ProtNLM"/>
    </source>
</evidence>
<gene>
    <name evidence="1" type="ORF">JYA64_10635</name>
</gene>
<dbReference type="RefSeq" id="WP_188402608.1">
    <property type="nucleotide sequence ID" value="NZ_BMCE01000002.1"/>
</dbReference>
<dbReference type="Proteomes" id="UP001319060">
    <property type="component" value="Unassembled WGS sequence"/>
</dbReference>
<evidence type="ECO:0000313" key="1">
    <source>
        <dbReference type="EMBL" id="MBN3545750.1"/>
    </source>
</evidence>
<keyword evidence="2" id="KW-1185">Reference proteome</keyword>
<sequence>MTHRKNNRTKPVQNSNQVKRLNKIDDTYGIFKQEMEMDTDVNEDPIRERLLDESIDSFIESKERQEF</sequence>
<organism evidence="1 2">
    <name type="scientific">Fictibacillus barbaricus</name>
    <dbReference type="NCBI Taxonomy" id="182136"/>
    <lineage>
        <taxon>Bacteria</taxon>
        <taxon>Bacillati</taxon>
        <taxon>Bacillota</taxon>
        <taxon>Bacilli</taxon>
        <taxon>Bacillales</taxon>
        <taxon>Fictibacillaceae</taxon>
        <taxon>Fictibacillus</taxon>
    </lineage>
</organism>
<accession>A0ABS2ZG76</accession>
<proteinExistence type="predicted"/>
<protein>
    <recommendedName>
        <fullName evidence="3">Fur-regulated basic protein B</fullName>
    </recommendedName>
</protein>
<dbReference type="EMBL" id="JAFHKS010000043">
    <property type="protein sequence ID" value="MBN3545750.1"/>
    <property type="molecule type" value="Genomic_DNA"/>
</dbReference>
<comment type="caution">
    <text evidence="1">The sequence shown here is derived from an EMBL/GenBank/DDBJ whole genome shotgun (WGS) entry which is preliminary data.</text>
</comment>